<dbReference type="OrthoDB" id="3360929at2"/>
<evidence type="ECO:0000313" key="1">
    <source>
        <dbReference type="EMBL" id="GEM37410.1"/>
    </source>
</evidence>
<keyword evidence="2" id="KW-1185">Reference proteome</keyword>
<proteinExistence type="predicted"/>
<dbReference type="EMBL" id="BJXA01000009">
    <property type="protein sequence ID" value="GEM37410.1"/>
    <property type="molecule type" value="Genomic_DNA"/>
</dbReference>
<organism evidence="1 2">
    <name type="scientific">Nocardia ninae NBRC 108245</name>
    <dbReference type="NCBI Taxonomy" id="1210091"/>
    <lineage>
        <taxon>Bacteria</taxon>
        <taxon>Bacillati</taxon>
        <taxon>Actinomycetota</taxon>
        <taxon>Actinomycetes</taxon>
        <taxon>Mycobacteriales</taxon>
        <taxon>Nocardiaceae</taxon>
        <taxon>Nocardia</taxon>
    </lineage>
</organism>
<comment type="caution">
    <text evidence="1">The sequence shown here is derived from an EMBL/GenBank/DDBJ whole genome shotgun (WGS) entry which is preliminary data.</text>
</comment>
<dbReference type="RefSeq" id="WP_147129553.1">
    <property type="nucleotide sequence ID" value="NZ_BJXA01000009.1"/>
</dbReference>
<evidence type="ECO:0000313" key="2">
    <source>
        <dbReference type="Proteomes" id="UP000321424"/>
    </source>
</evidence>
<sequence length="313" mass="35210">MAKRKPGREWSAAGMPQLRDRMVGLINYAVDTIESRGADTTRHTVQSVDETIHQAKRDLSTLPNAPLYWVTPNLVDLVVHAAGTEMPDWTPTLAMPSPTGLMLWAKPIAKQPWTDDYDQQREVTIDGVSWAMHPDGLKLAVWSRLGEHREGQRPHIRRRSSLAEIYAFHSPDPDTSAKLSLDLDRQDQGLSIMSLVGATWLMQGQEQITTSRVLRGDSGRTAKAGEANDAPTVQIVDLRLYPAVENPKDDQPADRADAESRWTHRWWVGKPHGFWRQQACGPGHSQRKPKWIAPFIKGPDDKPVVAERVHLLR</sequence>
<accession>A0A511M9U7</accession>
<gene>
    <name evidence="1" type="ORF">NN4_19290</name>
</gene>
<dbReference type="Proteomes" id="UP000321424">
    <property type="component" value="Unassembled WGS sequence"/>
</dbReference>
<reference evidence="1 2" key="1">
    <citation type="submission" date="2019-07" db="EMBL/GenBank/DDBJ databases">
        <title>Whole genome shotgun sequence of Nocardia ninae NBRC 108245.</title>
        <authorList>
            <person name="Hosoyama A."/>
            <person name="Uohara A."/>
            <person name="Ohji S."/>
            <person name="Ichikawa N."/>
        </authorList>
    </citation>
    <scope>NUCLEOTIDE SEQUENCE [LARGE SCALE GENOMIC DNA]</scope>
    <source>
        <strain evidence="1 2">NBRC 108245</strain>
    </source>
</reference>
<protein>
    <submittedName>
        <fullName evidence="1">Uncharacterized protein</fullName>
    </submittedName>
</protein>
<name>A0A511M9U7_9NOCA</name>
<dbReference type="AlphaFoldDB" id="A0A511M9U7"/>